<evidence type="ECO:0000313" key="3">
    <source>
        <dbReference type="Proteomes" id="UP001556367"/>
    </source>
</evidence>
<dbReference type="Proteomes" id="UP001556367">
    <property type="component" value="Unassembled WGS sequence"/>
</dbReference>
<evidence type="ECO:0000256" key="1">
    <source>
        <dbReference type="SAM" id="Phobius"/>
    </source>
</evidence>
<keyword evidence="1" id="KW-0812">Transmembrane</keyword>
<organism evidence="2 3">
    <name type="scientific">Hohenbuehelia grisea</name>
    <dbReference type="NCBI Taxonomy" id="104357"/>
    <lineage>
        <taxon>Eukaryota</taxon>
        <taxon>Fungi</taxon>
        <taxon>Dikarya</taxon>
        <taxon>Basidiomycota</taxon>
        <taxon>Agaricomycotina</taxon>
        <taxon>Agaricomycetes</taxon>
        <taxon>Agaricomycetidae</taxon>
        <taxon>Agaricales</taxon>
        <taxon>Pleurotineae</taxon>
        <taxon>Pleurotaceae</taxon>
        <taxon>Hohenbuehelia</taxon>
    </lineage>
</organism>
<feature type="transmembrane region" description="Helical" evidence="1">
    <location>
        <begin position="20"/>
        <end position="38"/>
    </location>
</feature>
<accession>A0ABR3JC52</accession>
<feature type="transmembrane region" description="Helical" evidence="1">
    <location>
        <begin position="87"/>
        <end position="106"/>
    </location>
</feature>
<feature type="transmembrane region" description="Helical" evidence="1">
    <location>
        <begin position="126"/>
        <end position="144"/>
    </location>
</feature>
<keyword evidence="3" id="KW-1185">Reference proteome</keyword>
<proteinExistence type="predicted"/>
<name>A0ABR3JC52_9AGAR</name>
<reference evidence="3" key="1">
    <citation type="submission" date="2024-06" db="EMBL/GenBank/DDBJ databases">
        <title>Multi-omics analyses provide insights into the biosynthesis of the anticancer antibiotic pleurotin in Hohenbuehelia grisea.</title>
        <authorList>
            <person name="Weaver J.A."/>
            <person name="Alberti F."/>
        </authorList>
    </citation>
    <scope>NUCLEOTIDE SEQUENCE [LARGE SCALE GENOMIC DNA]</scope>
    <source>
        <strain evidence="3">T-177</strain>
    </source>
</reference>
<dbReference type="EMBL" id="JASNQZ010000008">
    <property type="protein sequence ID" value="KAL0953268.1"/>
    <property type="molecule type" value="Genomic_DNA"/>
</dbReference>
<comment type="caution">
    <text evidence="2">The sequence shown here is derived from an EMBL/GenBank/DDBJ whole genome shotgun (WGS) entry which is preliminary data.</text>
</comment>
<sequence>MRLTVIFALQAWALWLHSRIIGLILVVSAALLFTPTLYTMGRDMTRGAVWYTMGPHIGVHLPQNRCSANISSSVASKAGGVQKHVSCILFNAVTLSLTSIVLYKWWKGVPGSIRSPVMNSMVQTTAIYSFLLLASGIPSIYFLLSDLPAEFATAASLFHILLISLSATSIVQHLAGQGWQNHESVDVALSSLRFEANQRFDV</sequence>
<gene>
    <name evidence="2" type="ORF">HGRIS_004518</name>
</gene>
<keyword evidence="1" id="KW-0472">Membrane</keyword>
<keyword evidence="1" id="KW-1133">Transmembrane helix</keyword>
<protein>
    <submittedName>
        <fullName evidence="2">Uncharacterized protein</fullName>
    </submittedName>
</protein>
<feature type="transmembrane region" description="Helical" evidence="1">
    <location>
        <begin position="151"/>
        <end position="171"/>
    </location>
</feature>
<evidence type="ECO:0000313" key="2">
    <source>
        <dbReference type="EMBL" id="KAL0953268.1"/>
    </source>
</evidence>